<dbReference type="NCBIfam" id="TIGR00177">
    <property type="entry name" value="molyb_syn"/>
    <property type="match status" value="1"/>
</dbReference>
<dbReference type="Proteomes" id="UP000005239">
    <property type="component" value="Unassembled WGS sequence"/>
</dbReference>
<dbReference type="Pfam" id="PF00994">
    <property type="entry name" value="MoCF_biosynth"/>
    <property type="match status" value="1"/>
</dbReference>
<dbReference type="GO" id="GO:0061599">
    <property type="term" value="F:molybdopterin molybdotransferase activity"/>
    <property type="evidence" value="ECO:0007669"/>
    <property type="project" value="UniProtKB-EC"/>
</dbReference>
<keyword evidence="4" id="KW-0501">Molybdenum cofactor biosynthesis</keyword>
<dbReference type="InterPro" id="IPR008284">
    <property type="entry name" value="MoCF_biosynth_CS"/>
</dbReference>
<dbReference type="InterPro" id="IPR001453">
    <property type="entry name" value="MoaB/Mog_dom"/>
</dbReference>
<dbReference type="GO" id="GO:0006777">
    <property type="term" value="P:Mo-molybdopterin cofactor biosynthetic process"/>
    <property type="evidence" value="ECO:0007669"/>
    <property type="project" value="UniProtKB-KW"/>
</dbReference>
<comment type="similarity">
    <text evidence="2">In the N-terminal section; belongs to the MoaB/Mog family.</text>
</comment>
<dbReference type="SMART" id="SM00852">
    <property type="entry name" value="MoCF_biosynth"/>
    <property type="match status" value="1"/>
</dbReference>
<accession>A0A454XRT2</accession>
<evidence type="ECO:0000313" key="6">
    <source>
        <dbReference type="Proteomes" id="UP000005239"/>
    </source>
</evidence>
<dbReference type="PROSITE" id="PS01078">
    <property type="entry name" value="MOCF_BIOSYNTHESIS_1"/>
    <property type="match status" value="1"/>
</dbReference>
<evidence type="ECO:0000256" key="1">
    <source>
        <dbReference type="ARBA" id="ARBA00005046"/>
    </source>
</evidence>
<reference evidence="5" key="2">
    <citation type="submission" date="2022-06" db="UniProtKB">
        <authorList>
            <consortium name="EnsemblMetazoa"/>
        </authorList>
    </citation>
    <scope>IDENTIFICATION</scope>
    <source>
        <strain evidence="5">PS312</strain>
    </source>
</reference>
<dbReference type="EnsemblMetazoa" id="PPA36671.1">
    <property type="protein sequence ID" value="PPA36671.1"/>
    <property type="gene ID" value="WBGene00275040"/>
</dbReference>
<dbReference type="Gene3D" id="3.40.980.10">
    <property type="entry name" value="MoaB/Mog-like domain"/>
    <property type="match status" value="1"/>
</dbReference>
<dbReference type="InterPro" id="IPR036425">
    <property type="entry name" value="MoaB/Mog-like_dom_sf"/>
</dbReference>
<dbReference type="GO" id="GO:0005829">
    <property type="term" value="C:cytosol"/>
    <property type="evidence" value="ECO:0000318"/>
    <property type="project" value="GO_Central"/>
</dbReference>
<reference evidence="6" key="1">
    <citation type="journal article" date="2008" name="Nat. Genet.">
        <title>The Pristionchus pacificus genome provides a unique perspective on nematode lifestyle and parasitism.</title>
        <authorList>
            <person name="Dieterich C."/>
            <person name="Clifton S.W."/>
            <person name="Schuster L.N."/>
            <person name="Chinwalla A."/>
            <person name="Delehaunty K."/>
            <person name="Dinkelacker I."/>
            <person name="Fulton L."/>
            <person name="Fulton R."/>
            <person name="Godfrey J."/>
            <person name="Minx P."/>
            <person name="Mitreva M."/>
            <person name="Roeseler W."/>
            <person name="Tian H."/>
            <person name="Witte H."/>
            <person name="Yang S.P."/>
            <person name="Wilson R.K."/>
            <person name="Sommer R.J."/>
        </authorList>
    </citation>
    <scope>NUCLEOTIDE SEQUENCE [LARGE SCALE GENOMIC DNA]</scope>
    <source>
        <strain evidence="6">PS312</strain>
    </source>
</reference>
<sequence>MRIAIVTVSDSATLGIRDDTTGPLLKQLALDEFQAEVETALVPDEKLLIESALTDLCDRNDVIITTGGTGLAPRDVTPEATLAVIDKRCGGIETALHVYGLQKTPMAALSRLVVGVRFKTLIVNLPGSKGGVKDGWEVLRPLLPHAVKLIRNEDDGSFHAKMACCLNASSSAPPTKEDFQQID</sequence>
<evidence type="ECO:0000256" key="4">
    <source>
        <dbReference type="ARBA" id="ARBA00023150"/>
    </source>
</evidence>
<dbReference type="AlphaFoldDB" id="A0A454XRT2"/>
<evidence type="ECO:0000256" key="3">
    <source>
        <dbReference type="ARBA" id="ARBA00013269"/>
    </source>
</evidence>
<proteinExistence type="inferred from homology"/>
<dbReference type="OMA" id="PYIETNA"/>
<accession>A0A8R1UNR2</accession>
<evidence type="ECO:0000256" key="2">
    <source>
        <dbReference type="ARBA" id="ARBA00007589"/>
    </source>
</evidence>
<dbReference type="PANTHER" id="PTHR43764:SF1">
    <property type="entry name" value="MOLYBDOPTERIN MOLYBDOTRANSFERASE"/>
    <property type="match status" value="1"/>
</dbReference>
<name>A0A454XRT2_PRIPA</name>
<dbReference type="OrthoDB" id="4349954at2759"/>
<comment type="pathway">
    <text evidence="1">Cofactor biosynthesis; molybdopterin biosynthesis.</text>
</comment>
<dbReference type="SUPFAM" id="SSF53218">
    <property type="entry name" value="Molybdenum cofactor biosynthesis proteins"/>
    <property type="match status" value="1"/>
</dbReference>
<dbReference type="CDD" id="cd00886">
    <property type="entry name" value="MogA_MoaB"/>
    <property type="match status" value="1"/>
</dbReference>
<gene>
    <name evidence="5" type="primary">WBGene00275040</name>
</gene>
<dbReference type="PANTHER" id="PTHR43764">
    <property type="entry name" value="MOLYBDENUM COFACTOR BIOSYNTHESIS"/>
    <property type="match status" value="1"/>
</dbReference>
<dbReference type="InterPro" id="IPR051920">
    <property type="entry name" value="MPT_Adenylyltrnsfr/MoaC-Rel"/>
</dbReference>
<organism evidence="5 6">
    <name type="scientific">Pristionchus pacificus</name>
    <name type="common">Parasitic nematode worm</name>
    <dbReference type="NCBI Taxonomy" id="54126"/>
    <lineage>
        <taxon>Eukaryota</taxon>
        <taxon>Metazoa</taxon>
        <taxon>Ecdysozoa</taxon>
        <taxon>Nematoda</taxon>
        <taxon>Chromadorea</taxon>
        <taxon>Rhabditida</taxon>
        <taxon>Rhabditina</taxon>
        <taxon>Diplogasteromorpha</taxon>
        <taxon>Diplogasteroidea</taxon>
        <taxon>Neodiplogasteridae</taxon>
        <taxon>Pristionchus</taxon>
    </lineage>
</organism>
<dbReference type="GO" id="GO:0061598">
    <property type="term" value="F:molybdopterin adenylyltransferase activity"/>
    <property type="evidence" value="ECO:0000318"/>
    <property type="project" value="GO_Central"/>
</dbReference>
<dbReference type="EC" id="2.10.1.1" evidence="3"/>
<keyword evidence="6" id="KW-1185">Reference proteome</keyword>
<protein>
    <recommendedName>
        <fullName evidence="3">molybdopterin molybdotransferase</fullName>
        <ecNumber evidence="3">2.10.1.1</ecNumber>
    </recommendedName>
</protein>
<dbReference type="GO" id="GO:0032324">
    <property type="term" value="P:molybdopterin cofactor biosynthetic process"/>
    <property type="evidence" value="ECO:0000318"/>
    <property type="project" value="GO_Central"/>
</dbReference>
<evidence type="ECO:0000313" key="5">
    <source>
        <dbReference type="EnsemblMetazoa" id="PPA36671.1"/>
    </source>
</evidence>